<reference evidence="3" key="1">
    <citation type="submission" date="2016-10" db="EMBL/GenBank/DDBJ databases">
        <authorList>
            <person name="Varghese N."/>
            <person name="Submissions S."/>
        </authorList>
    </citation>
    <scope>NUCLEOTIDE SEQUENCE [LARGE SCALE GENOMIC DNA]</scope>
    <source>
        <strain evidence="3">DSM 23515</strain>
    </source>
</reference>
<organism evidence="2 3">
    <name type="scientific">Salegentibacter agarivorans</name>
    <dbReference type="NCBI Taxonomy" id="345907"/>
    <lineage>
        <taxon>Bacteria</taxon>
        <taxon>Pseudomonadati</taxon>
        <taxon>Bacteroidota</taxon>
        <taxon>Flavobacteriia</taxon>
        <taxon>Flavobacteriales</taxon>
        <taxon>Flavobacteriaceae</taxon>
        <taxon>Salegentibacter</taxon>
    </lineage>
</organism>
<evidence type="ECO:0000313" key="2">
    <source>
        <dbReference type="EMBL" id="SFF93945.1"/>
    </source>
</evidence>
<proteinExistence type="predicted"/>
<feature type="transmembrane region" description="Helical" evidence="1">
    <location>
        <begin position="52"/>
        <end position="72"/>
    </location>
</feature>
<protein>
    <recommendedName>
        <fullName evidence="4">LPXTG-motif cell wall anchor domain-containing protein</fullName>
    </recommendedName>
</protein>
<accession>A0A1I2MQV1</accession>
<name>A0A1I2MQV1_9FLAO</name>
<gene>
    <name evidence="2" type="ORF">SAMN04488033_11577</name>
</gene>
<keyword evidence="1" id="KW-0472">Membrane</keyword>
<sequence>MHLEITAMKIRFLFIFFFLLLLPELAEAQCSMCRAVLESDTDTSAAEGINNGILYLMAFPYLLVGGLGYFIYRSRKKAKKSEKA</sequence>
<evidence type="ECO:0000256" key="1">
    <source>
        <dbReference type="SAM" id="Phobius"/>
    </source>
</evidence>
<dbReference type="EMBL" id="FOOH01000015">
    <property type="protein sequence ID" value="SFF93945.1"/>
    <property type="molecule type" value="Genomic_DNA"/>
</dbReference>
<evidence type="ECO:0000313" key="3">
    <source>
        <dbReference type="Proteomes" id="UP000199116"/>
    </source>
</evidence>
<keyword evidence="3" id="KW-1185">Reference proteome</keyword>
<dbReference type="Proteomes" id="UP000199116">
    <property type="component" value="Unassembled WGS sequence"/>
</dbReference>
<dbReference type="AlphaFoldDB" id="A0A1I2MQV1"/>
<evidence type="ECO:0008006" key="4">
    <source>
        <dbReference type="Google" id="ProtNLM"/>
    </source>
</evidence>
<keyword evidence="1" id="KW-1133">Transmembrane helix</keyword>
<keyword evidence="1" id="KW-0812">Transmembrane</keyword>